<reference evidence="1" key="1">
    <citation type="submission" date="2014-09" db="EMBL/GenBank/DDBJ databases">
        <authorList>
            <person name="Magalhaes I.L.F."/>
            <person name="Oliveira U."/>
            <person name="Santos F.R."/>
            <person name="Vidigal T.H.D.A."/>
            <person name="Brescovit A.D."/>
            <person name="Santos A.J."/>
        </authorList>
    </citation>
    <scope>NUCLEOTIDE SEQUENCE</scope>
    <source>
        <tissue evidence="1">Shoot tissue taken approximately 20 cm above the soil surface</tissue>
    </source>
</reference>
<dbReference type="AlphaFoldDB" id="A0A0A9CVF8"/>
<dbReference type="PANTHER" id="PTHR31198:SF1">
    <property type="entry name" value="CENTROSOMAL AT-AC SPLICING FACTOR"/>
    <property type="match status" value="1"/>
</dbReference>
<reference evidence="1" key="2">
    <citation type="journal article" date="2015" name="Data Brief">
        <title>Shoot transcriptome of the giant reed, Arundo donax.</title>
        <authorList>
            <person name="Barrero R.A."/>
            <person name="Guerrero F.D."/>
            <person name="Moolhuijzen P."/>
            <person name="Goolsby J.A."/>
            <person name="Tidwell J."/>
            <person name="Bellgard S.E."/>
            <person name="Bellgard M.I."/>
        </authorList>
    </citation>
    <scope>NUCLEOTIDE SEQUENCE</scope>
    <source>
        <tissue evidence="1">Shoot tissue taken approximately 20 cm above the soil surface</tissue>
    </source>
</reference>
<dbReference type="PANTHER" id="PTHR31198">
    <property type="entry name" value="COILED-COIL DOMAIN-CONTAINING PROTEIN 84"/>
    <property type="match status" value="1"/>
</dbReference>
<evidence type="ECO:0000313" key="1">
    <source>
        <dbReference type="EMBL" id="JAD75472.1"/>
    </source>
</evidence>
<dbReference type="EMBL" id="GBRH01222423">
    <property type="protein sequence ID" value="JAD75472.1"/>
    <property type="molecule type" value="Transcribed_RNA"/>
</dbReference>
<name>A0A0A9CVF8_ARUDO</name>
<sequence>MPPKPANPLPAAEFEYCELCRRNHDQGRRHRYIPAHRSALAAALSCFRSKLSDLRSALLGASPSQPQPRLWCPFCSTDLADLDRPAACSNAIYHLASDEHMKGVKDFLRKHGGGMNQVDSLRISEDELAKWEKGCQSLSTGAKKGSEVLIGPSLAPLKAMGHITLLVQRVMELPDLEMFITLFHMELLDCLSHLVDRPQHMNKHGMPTTNFFHSTDPEIKGHESTIITNGPNPSISCPVHRCFPFTQKKR</sequence>
<proteinExistence type="predicted"/>
<evidence type="ECO:0008006" key="2">
    <source>
        <dbReference type="Google" id="ProtNLM"/>
    </source>
</evidence>
<dbReference type="Pfam" id="PF14968">
    <property type="entry name" value="CCDC84"/>
    <property type="match status" value="1"/>
</dbReference>
<protein>
    <recommendedName>
        <fullName evidence="2">TITAN-like protein</fullName>
    </recommendedName>
</protein>
<accession>A0A0A9CVF8</accession>
<dbReference type="InterPro" id="IPR028015">
    <property type="entry name" value="CCDC84-like"/>
</dbReference>
<organism evidence="1">
    <name type="scientific">Arundo donax</name>
    <name type="common">Giant reed</name>
    <name type="synonym">Donax arundinaceus</name>
    <dbReference type="NCBI Taxonomy" id="35708"/>
    <lineage>
        <taxon>Eukaryota</taxon>
        <taxon>Viridiplantae</taxon>
        <taxon>Streptophyta</taxon>
        <taxon>Embryophyta</taxon>
        <taxon>Tracheophyta</taxon>
        <taxon>Spermatophyta</taxon>
        <taxon>Magnoliopsida</taxon>
        <taxon>Liliopsida</taxon>
        <taxon>Poales</taxon>
        <taxon>Poaceae</taxon>
        <taxon>PACMAD clade</taxon>
        <taxon>Arundinoideae</taxon>
        <taxon>Arundineae</taxon>
        <taxon>Arundo</taxon>
    </lineage>
</organism>